<protein>
    <submittedName>
        <fullName evidence="1">Uncharacterized protein</fullName>
    </submittedName>
</protein>
<dbReference type="Proteomes" id="UP000320523">
    <property type="component" value="Unassembled WGS sequence"/>
</dbReference>
<proteinExistence type="predicted"/>
<sequence>MAKISIVNLQSDDRESSLIYLEESRISLIKVAVERALDTRRISGGSLYMTRGMTVGMRADIQ</sequence>
<accession>A0A552JVX8</accession>
<name>A0A552JVX8_9CHRO</name>
<gene>
    <name evidence="1" type="ORF">EWV75_03910</name>
</gene>
<dbReference type="AlphaFoldDB" id="A0A552JVX8"/>
<evidence type="ECO:0000313" key="1">
    <source>
        <dbReference type="EMBL" id="TRU99913.1"/>
    </source>
</evidence>
<evidence type="ECO:0000313" key="2">
    <source>
        <dbReference type="Proteomes" id="UP000320523"/>
    </source>
</evidence>
<reference evidence="1 2" key="1">
    <citation type="submission" date="2019-01" db="EMBL/GenBank/DDBJ databases">
        <title>Coherence of Microcystis species and biogeography revealed through population genomics.</title>
        <authorList>
            <person name="Perez-Carrascal O.M."/>
            <person name="Terrat Y."/>
            <person name="Giani A."/>
            <person name="Fortin N."/>
            <person name="Tromas N."/>
            <person name="Shapiro B.J."/>
        </authorList>
    </citation>
    <scope>NUCLEOTIDE SEQUENCE [LARGE SCALE GENOMIC DNA]</scope>
    <source>
        <strain evidence="1">Mw_QC_S_20081001_S30D</strain>
    </source>
</reference>
<comment type="caution">
    <text evidence="1">The sequence shown here is derived from an EMBL/GenBank/DDBJ whole genome shotgun (WGS) entry which is preliminary data.</text>
</comment>
<dbReference type="EMBL" id="SFAT01000045">
    <property type="protein sequence ID" value="TRU99913.1"/>
    <property type="molecule type" value="Genomic_DNA"/>
</dbReference>
<organism evidence="1 2">
    <name type="scientific">Microcystis wesenbergii Mw_QC_S_20081001_S30D</name>
    <dbReference type="NCBI Taxonomy" id="2486245"/>
    <lineage>
        <taxon>Bacteria</taxon>
        <taxon>Bacillati</taxon>
        <taxon>Cyanobacteriota</taxon>
        <taxon>Cyanophyceae</taxon>
        <taxon>Oscillatoriophycideae</taxon>
        <taxon>Chroococcales</taxon>
        <taxon>Microcystaceae</taxon>
        <taxon>Microcystis</taxon>
    </lineage>
</organism>